<dbReference type="EMBL" id="CP060412">
    <property type="protein sequence ID" value="QNK01554.1"/>
    <property type="molecule type" value="Genomic_DNA"/>
</dbReference>
<dbReference type="KEGG" id="dtl:H8F01_21405"/>
<dbReference type="NCBIfam" id="TIGR01490">
    <property type="entry name" value="HAD-SF-IB-hyp1"/>
    <property type="match status" value="1"/>
</dbReference>
<gene>
    <name evidence="1" type="ORF">H8F01_21405</name>
</gene>
<dbReference type="RefSeq" id="WP_187057016.1">
    <property type="nucleotide sequence ID" value="NZ_CP060412.1"/>
</dbReference>
<dbReference type="Pfam" id="PF12710">
    <property type="entry name" value="HAD"/>
    <property type="match status" value="1"/>
</dbReference>
<evidence type="ECO:0000313" key="2">
    <source>
        <dbReference type="Proteomes" id="UP000515873"/>
    </source>
</evidence>
<dbReference type="PANTHER" id="PTHR43344">
    <property type="entry name" value="PHOSPHOSERINE PHOSPHATASE"/>
    <property type="match status" value="1"/>
</dbReference>
<dbReference type="GO" id="GO:0000287">
    <property type="term" value="F:magnesium ion binding"/>
    <property type="evidence" value="ECO:0007669"/>
    <property type="project" value="TreeGrafter"/>
</dbReference>
<dbReference type="InterPro" id="IPR036412">
    <property type="entry name" value="HAD-like_sf"/>
</dbReference>
<accession>A0A7G8Q446</accession>
<dbReference type="InterPro" id="IPR006385">
    <property type="entry name" value="HAD_hydro_SerB1"/>
</dbReference>
<dbReference type="GO" id="GO:0006564">
    <property type="term" value="P:L-serine biosynthetic process"/>
    <property type="evidence" value="ECO:0007669"/>
    <property type="project" value="TreeGrafter"/>
</dbReference>
<dbReference type="SUPFAM" id="SSF56784">
    <property type="entry name" value="HAD-like"/>
    <property type="match status" value="1"/>
</dbReference>
<keyword evidence="1" id="KW-0378">Hydrolase</keyword>
<dbReference type="Proteomes" id="UP000515873">
    <property type="component" value="Chromosome"/>
</dbReference>
<dbReference type="GO" id="GO:0036424">
    <property type="term" value="F:L-phosphoserine phosphatase activity"/>
    <property type="evidence" value="ECO:0007669"/>
    <property type="project" value="TreeGrafter"/>
</dbReference>
<dbReference type="InterPro" id="IPR023214">
    <property type="entry name" value="HAD_sf"/>
</dbReference>
<dbReference type="AlphaFoldDB" id="A0A7G8Q446"/>
<sequence length="197" mass="22573">MNLALFDFDGTITTREMMRPFIEFAASPRRIVWGGALLAPLLLGYKLGWVSPNFMRRCAVHAGLRGLPEEQAFALGADFARTELPGVLREQALERIRWHKAQGDRIVVVSGALDVYLSHWCREHGLEWLCSRLESQGGRLTGRYRGEQCVNAEKSRRVAEAYDLASYPQIYAYGDTPEDRHLLQLAHHRYYRWQPVA</sequence>
<protein>
    <submittedName>
        <fullName evidence="1">HAD-IB family hydrolase</fullName>
    </submittedName>
</protein>
<dbReference type="InterPro" id="IPR050582">
    <property type="entry name" value="HAD-like_SerB"/>
</dbReference>
<name>A0A7G8Q446_9GAMM</name>
<proteinExistence type="predicted"/>
<dbReference type="NCBIfam" id="TIGR01488">
    <property type="entry name" value="HAD-SF-IB"/>
    <property type="match status" value="1"/>
</dbReference>
<dbReference type="Gene3D" id="3.40.50.1000">
    <property type="entry name" value="HAD superfamily/HAD-like"/>
    <property type="match status" value="1"/>
</dbReference>
<dbReference type="Gene3D" id="1.20.1440.100">
    <property type="entry name" value="SG protein - dephosphorylation function"/>
    <property type="match status" value="1"/>
</dbReference>
<dbReference type="GO" id="GO:0005737">
    <property type="term" value="C:cytoplasm"/>
    <property type="evidence" value="ECO:0007669"/>
    <property type="project" value="TreeGrafter"/>
</dbReference>
<dbReference type="PANTHER" id="PTHR43344:SF14">
    <property type="entry name" value="HAD-IB FAMILY HYDROLASE"/>
    <property type="match status" value="1"/>
</dbReference>
<organism evidence="1 2">
    <name type="scientific">Dyella telluris</name>
    <dbReference type="NCBI Taxonomy" id="2763498"/>
    <lineage>
        <taxon>Bacteria</taxon>
        <taxon>Pseudomonadati</taxon>
        <taxon>Pseudomonadota</taxon>
        <taxon>Gammaproteobacteria</taxon>
        <taxon>Lysobacterales</taxon>
        <taxon>Rhodanobacteraceae</taxon>
        <taxon>Dyella</taxon>
    </lineage>
</organism>
<keyword evidence="2" id="KW-1185">Reference proteome</keyword>
<evidence type="ECO:0000313" key="1">
    <source>
        <dbReference type="EMBL" id="QNK01554.1"/>
    </source>
</evidence>
<reference evidence="1 2" key="1">
    <citation type="submission" date="2020-08" db="EMBL/GenBank/DDBJ databases">
        <title>Dyella sp. G9 isolated from forest soil.</title>
        <authorList>
            <person name="Fu J."/>
            <person name="Qiu L."/>
        </authorList>
    </citation>
    <scope>NUCLEOTIDE SEQUENCE [LARGE SCALE GENOMIC DNA]</scope>
    <source>
        <strain evidence="1 2">G9</strain>
    </source>
</reference>